<organism evidence="2 3">
    <name type="scientific">Listeria floridensis FSL S10-1187</name>
    <dbReference type="NCBI Taxonomy" id="1265817"/>
    <lineage>
        <taxon>Bacteria</taxon>
        <taxon>Bacillati</taxon>
        <taxon>Bacillota</taxon>
        <taxon>Bacilli</taxon>
        <taxon>Bacillales</taxon>
        <taxon>Listeriaceae</taxon>
        <taxon>Listeria</taxon>
    </lineage>
</organism>
<keyword evidence="3" id="KW-1185">Reference proteome</keyword>
<name>A0ABN0RG94_9LIST</name>
<proteinExistence type="predicted"/>
<dbReference type="Proteomes" id="UP000019249">
    <property type="component" value="Unassembled WGS sequence"/>
</dbReference>
<feature type="transmembrane region" description="Helical" evidence="1">
    <location>
        <begin position="33"/>
        <end position="51"/>
    </location>
</feature>
<evidence type="ECO:0000313" key="2">
    <source>
        <dbReference type="EMBL" id="EUJ32837.1"/>
    </source>
</evidence>
<keyword evidence="1" id="KW-0812">Transmembrane</keyword>
<evidence type="ECO:0000313" key="3">
    <source>
        <dbReference type="Proteomes" id="UP000019249"/>
    </source>
</evidence>
<feature type="transmembrane region" description="Helical" evidence="1">
    <location>
        <begin position="58"/>
        <end position="76"/>
    </location>
</feature>
<gene>
    <name evidence="2" type="ORF">MFLO_06089</name>
</gene>
<evidence type="ECO:0000256" key="1">
    <source>
        <dbReference type="SAM" id="Phobius"/>
    </source>
</evidence>
<evidence type="ECO:0008006" key="4">
    <source>
        <dbReference type="Google" id="ProtNLM"/>
    </source>
</evidence>
<accession>A0ABN0RG94</accession>
<comment type="caution">
    <text evidence="2">The sequence shown here is derived from an EMBL/GenBank/DDBJ whole genome shotgun (WGS) entry which is preliminary data.</text>
</comment>
<reference evidence="2 3" key="1">
    <citation type="journal article" date="2014" name="Int. J. Syst. Evol. Microbiol.">
        <title>Listeria floridensis sp. nov., Listeria aquatica sp. nov., Listeria cornellensis sp. nov., Listeria riparia sp. nov. and Listeria grandensis sp. nov., from agricultural and natural environments.</title>
        <authorList>
            <person name="den Bakker H.C."/>
            <person name="Warchocki S."/>
            <person name="Wright E.M."/>
            <person name="Allred A.F."/>
            <person name="Ahlstrom C."/>
            <person name="Manuel C.S."/>
            <person name="Stasiewicz M.J."/>
            <person name="Burrell A."/>
            <person name="Roof S."/>
            <person name="Strawn L."/>
            <person name="Fortes E.D."/>
            <person name="Nightingale K.K."/>
            <person name="Kephart D."/>
            <person name="Wiedmann M."/>
        </authorList>
    </citation>
    <scope>NUCLEOTIDE SEQUENCE [LARGE SCALE GENOMIC DNA]</scope>
    <source>
        <strain evidence="2 3">FSL S10-1187</strain>
    </source>
</reference>
<dbReference type="EMBL" id="AODF01000009">
    <property type="protein sequence ID" value="EUJ32837.1"/>
    <property type="molecule type" value="Genomic_DNA"/>
</dbReference>
<feature type="transmembrane region" description="Helical" evidence="1">
    <location>
        <begin position="7"/>
        <end position="27"/>
    </location>
</feature>
<keyword evidence="1" id="KW-0472">Membrane</keyword>
<dbReference type="RefSeq" id="WP_036096877.1">
    <property type="nucleotide sequence ID" value="NZ_AODF01000009.1"/>
</dbReference>
<protein>
    <recommendedName>
        <fullName evidence="4">DUF3953 domain-containing protein</fullName>
    </recommendedName>
</protein>
<keyword evidence="1" id="KW-1133">Transmembrane helix</keyword>
<sequence length="77" mass="8626">MEKKTGLLIMTLFGGILIGVLCMFGGIKLELNRWIFLLFIAISLGVGVAEWRNKRMAFSLAGFFIAAFISTQYILIH</sequence>